<sequence length="136" mass="15538">MLVALMEMDFAITVLFVILIFTCNVHPLHFGSPDEDKDSEYVCDICFVTMNNDNWLYYCAGCDFASHLYWATTSPEVRVFPKQHHPNPNPNSNRNSNVNEVMDMINSVNDDHERLIAAQIGAQIDARSRRAMLDLV</sequence>
<name>A0AAV9MJW6_9SOLN</name>
<evidence type="ECO:0000259" key="2">
    <source>
        <dbReference type="Pfam" id="PF03107"/>
    </source>
</evidence>
<accession>A0AAV9MJW6</accession>
<evidence type="ECO:0000256" key="1">
    <source>
        <dbReference type="ARBA" id="ARBA00022737"/>
    </source>
</evidence>
<comment type="caution">
    <text evidence="3">The sequence shown here is derived from an EMBL/GenBank/DDBJ whole genome shotgun (WGS) entry which is preliminary data.</text>
</comment>
<dbReference type="SUPFAM" id="SSF57889">
    <property type="entry name" value="Cysteine-rich domain"/>
    <property type="match status" value="1"/>
</dbReference>
<keyword evidence="4" id="KW-1185">Reference proteome</keyword>
<evidence type="ECO:0000313" key="3">
    <source>
        <dbReference type="EMBL" id="KAK4738340.1"/>
    </source>
</evidence>
<protein>
    <recommendedName>
        <fullName evidence="2">DC1 domain-containing protein</fullName>
    </recommendedName>
</protein>
<dbReference type="Proteomes" id="UP001311915">
    <property type="component" value="Unassembled WGS sequence"/>
</dbReference>
<keyword evidence="1" id="KW-0677">Repeat</keyword>
<dbReference type="InterPro" id="IPR004146">
    <property type="entry name" value="DC1"/>
</dbReference>
<gene>
    <name evidence="3" type="ORF">R3W88_002037</name>
</gene>
<dbReference type="AlphaFoldDB" id="A0AAV9MJW6"/>
<dbReference type="InterPro" id="IPR046349">
    <property type="entry name" value="C1-like_sf"/>
</dbReference>
<dbReference type="EMBL" id="JAWPEI010000001">
    <property type="protein sequence ID" value="KAK4738340.1"/>
    <property type="molecule type" value="Genomic_DNA"/>
</dbReference>
<evidence type="ECO:0000313" key="4">
    <source>
        <dbReference type="Proteomes" id="UP001311915"/>
    </source>
</evidence>
<dbReference type="Pfam" id="PF03107">
    <property type="entry name" value="C1_2"/>
    <property type="match status" value="1"/>
</dbReference>
<feature type="domain" description="DC1" evidence="2">
    <location>
        <begin position="24"/>
        <end position="68"/>
    </location>
</feature>
<organism evidence="3 4">
    <name type="scientific">Solanum pinnatisectum</name>
    <name type="common">tansyleaf nightshade</name>
    <dbReference type="NCBI Taxonomy" id="50273"/>
    <lineage>
        <taxon>Eukaryota</taxon>
        <taxon>Viridiplantae</taxon>
        <taxon>Streptophyta</taxon>
        <taxon>Embryophyta</taxon>
        <taxon>Tracheophyta</taxon>
        <taxon>Spermatophyta</taxon>
        <taxon>Magnoliopsida</taxon>
        <taxon>eudicotyledons</taxon>
        <taxon>Gunneridae</taxon>
        <taxon>Pentapetalae</taxon>
        <taxon>asterids</taxon>
        <taxon>lamiids</taxon>
        <taxon>Solanales</taxon>
        <taxon>Solanaceae</taxon>
        <taxon>Solanoideae</taxon>
        <taxon>Solaneae</taxon>
        <taxon>Solanum</taxon>
    </lineage>
</organism>
<proteinExistence type="predicted"/>
<reference evidence="3 4" key="1">
    <citation type="submission" date="2023-10" db="EMBL/GenBank/DDBJ databases">
        <title>Genome-Wide Identification Analysis in wild type Solanum Pinnatisectum Reveals Some Genes Defensing Phytophthora Infestans.</title>
        <authorList>
            <person name="Sun C."/>
        </authorList>
    </citation>
    <scope>NUCLEOTIDE SEQUENCE [LARGE SCALE GENOMIC DNA]</scope>
    <source>
        <strain evidence="3">LQN</strain>
        <tissue evidence="3">Leaf</tissue>
    </source>
</reference>